<dbReference type="AlphaFoldDB" id="A0A382WDU8"/>
<keyword evidence="1" id="KW-0472">Membrane</keyword>
<protein>
    <recommendedName>
        <fullName evidence="2">Acyltransferase 3 domain-containing protein</fullName>
    </recommendedName>
</protein>
<dbReference type="PANTHER" id="PTHR36927">
    <property type="entry name" value="BLR4337 PROTEIN"/>
    <property type="match status" value="1"/>
</dbReference>
<feature type="transmembrane region" description="Helical" evidence="1">
    <location>
        <begin position="97"/>
        <end position="118"/>
    </location>
</feature>
<name>A0A382WDU8_9ZZZZ</name>
<feature type="domain" description="Acyltransferase 3" evidence="2">
    <location>
        <begin position="8"/>
        <end position="241"/>
    </location>
</feature>
<dbReference type="Pfam" id="PF01757">
    <property type="entry name" value="Acyl_transf_3"/>
    <property type="match status" value="1"/>
</dbReference>
<gene>
    <name evidence="3" type="ORF">METZ01_LOCUS409940</name>
</gene>
<evidence type="ECO:0000313" key="3">
    <source>
        <dbReference type="EMBL" id="SVD57086.1"/>
    </source>
</evidence>
<evidence type="ECO:0000259" key="2">
    <source>
        <dbReference type="Pfam" id="PF01757"/>
    </source>
</evidence>
<dbReference type="GO" id="GO:0016747">
    <property type="term" value="F:acyltransferase activity, transferring groups other than amino-acyl groups"/>
    <property type="evidence" value="ECO:0007669"/>
    <property type="project" value="InterPro"/>
</dbReference>
<accession>A0A382WDU8</accession>
<feature type="transmembrane region" description="Helical" evidence="1">
    <location>
        <begin position="145"/>
        <end position="173"/>
    </location>
</feature>
<organism evidence="3">
    <name type="scientific">marine metagenome</name>
    <dbReference type="NCBI Taxonomy" id="408172"/>
    <lineage>
        <taxon>unclassified sequences</taxon>
        <taxon>metagenomes</taxon>
        <taxon>ecological metagenomes</taxon>
    </lineage>
</organism>
<proteinExistence type="predicted"/>
<feature type="transmembrane region" description="Helical" evidence="1">
    <location>
        <begin position="55"/>
        <end position="77"/>
    </location>
</feature>
<dbReference type="InterPro" id="IPR050623">
    <property type="entry name" value="Glucan_succinyl_AcylTrfase"/>
</dbReference>
<evidence type="ECO:0000256" key="1">
    <source>
        <dbReference type="SAM" id="Phobius"/>
    </source>
</evidence>
<keyword evidence="1" id="KW-1133">Transmembrane helix</keyword>
<keyword evidence="1" id="KW-0812">Transmembrane</keyword>
<feature type="non-terminal residue" evidence="3">
    <location>
        <position position="243"/>
    </location>
</feature>
<dbReference type="EMBL" id="UINC01159150">
    <property type="protein sequence ID" value="SVD57086.1"/>
    <property type="molecule type" value="Genomic_DNA"/>
</dbReference>
<feature type="transmembrane region" description="Helical" evidence="1">
    <location>
        <begin position="194"/>
        <end position="214"/>
    </location>
</feature>
<dbReference type="PANTHER" id="PTHR36927:SF1">
    <property type="entry name" value="MDO-LIKE PROTEIN"/>
    <property type="match status" value="1"/>
</dbReference>
<sequence length="243" mass="28773">MHNQERYHGLDFVRASAMLLGLVIHTSICFTTDSLRAPFASGNYQGDIINDFACNFIHLFRMQLFFILAGFFANLVIKRKGLNYIFKERFRRIFLPFLVGIFIFMPINFLVCNINGFYSSTLDGLSIYESFKSLLLWGAFSDREIYPMIGFIHFWFVYYLIIFYIIHFAFLALSKKIKFKKTNKLFSKIFNFIFRYKSAFLLLPLITFPIHYSLNNPFFPPTQFNVNINELFYYFVCYSFGAL</sequence>
<dbReference type="InterPro" id="IPR002656">
    <property type="entry name" value="Acyl_transf_3_dom"/>
</dbReference>
<feature type="transmembrane region" description="Helical" evidence="1">
    <location>
        <begin position="12"/>
        <end position="35"/>
    </location>
</feature>
<reference evidence="3" key="1">
    <citation type="submission" date="2018-05" db="EMBL/GenBank/DDBJ databases">
        <authorList>
            <person name="Lanie J.A."/>
            <person name="Ng W.-L."/>
            <person name="Kazmierczak K.M."/>
            <person name="Andrzejewski T.M."/>
            <person name="Davidsen T.M."/>
            <person name="Wayne K.J."/>
            <person name="Tettelin H."/>
            <person name="Glass J.I."/>
            <person name="Rusch D."/>
            <person name="Podicherti R."/>
            <person name="Tsui H.-C.T."/>
            <person name="Winkler M.E."/>
        </authorList>
    </citation>
    <scope>NUCLEOTIDE SEQUENCE</scope>
</reference>